<dbReference type="Pfam" id="PF22888">
    <property type="entry name" value="FIMAH"/>
    <property type="match status" value="1"/>
</dbReference>
<dbReference type="InterPro" id="IPR054470">
    <property type="entry name" value="FIMAH_dom"/>
</dbReference>
<keyword evidence="7" id="KW-1185">Reference proteome</keyword>
<protein>
    <submittedName>
        <fullName evidence="5">Uncharacterized protein (TIGR02145 family)</fullName>
    </submittedName>
</protein>
<feature type="domain" description="Fibrobacter succinogenes major paralogous" evidence="2">
    <location>
        <begin position="173"/>
        <end position="367"/>
    </location>
</feature>
<keyword evidence="1" id="KW-0472">Membrane</keyword>
<sequence length="368" mass="40299">MLKNFTFTKMEKKIQIRRKGFMGRIIPIVLIAVLFSVTFQSCQKDESILNAAPGGQLKSASISTVSQSSSISTVLITNLISKINGYVTKGELQSGIANALVSKLKNVIKSVDKGNEKPAMNQLQAVINQVDGLVGSDTIDTTIGNGIIFDIRALAGENPTYTDPRDGKVYKTIKIGDQIWMAENLAYLPSVNSLILSGTKPYYYVNGYWGTNTADAKATDNYKTYGVLYNWPAAKTASPEGWHLPSDAEWTQLANYLIDNGYGVYKDIYIAKALAATTSWWGSRINATIGYDLSSNNSSGFTALPGGGLLGHALIRPGQAGFWWSATESTASTAWSRTLRYVKATLIRSTQDEYKDKWMGFSVRCIRN</sequence>
<dbReference type="Proteomes" id="UP000240621">
    <property type="component" value="Unassembled WGS sequence"/>
</dbReference>
<dbReference type="EMBL" id="PYGC01000001">
    <property type="protein sequence ID" value="PSK85720.1"/>
    <property type="molecule type" value="Genomic_DNA"/>
</dbReference>
<evidence type="ECO:0000259" key="2">
    <source>
        <dbReference type="Pfam" id="PF09603"/>
    </source>
</evidence>
<gene>
    <name evidence="5" type="ORF">CLV93_101689</name>
    <name evidence="4" type="ORF">JCM18694_05850</name>
</gene>
<evidence type="ECO:0000313" key="5">
    <source>
        <dbReference type="EMBL" id="PSK85720.1"/>
    </source>
</evidence>
<organism evidence="5 6">
    <name type="scientific">Prolixibacter denitrificans</name>
    <dbReference type="NCBI Taxonomy" id="1541063"/>
    <lineage>
        <taxon>Bacteria</taxon>
        <taxon>Pseudomonadati</taxon>
        <taxon>Bacteroidota</taxon>
        <taxon>Bacteroidia</taxon>
        <taxon>Marinilabiliales</taxon>
        <taxon>Prolixibacteraceae</taxon>
        <taxon>Prolixibacter</taxon>
    </lineage>
</organism>
<keyword evidence="1" id="KW-0812">Transmembrane</keyword>
<accession>A0A2P8CL83</accession>
<dbReference type="OrthoDB" id="9805760at2"/>
<evidence type="ECO:0000313" key="4">
    <source>
        <dbReference type="EMBL" id="GET20339.1"/>
    </source>
</evidence>
<evidence type="ECO:0000256" key="1">
    <source>
        <dbReference type="SAM" id="Phobius"/>
    </source>
</evidence>
<feature type="transmembrane region" description="Helical" evidence="1">
    <location>
        <begin position="21"/>
        <end position="39"/>
    </location>
</feature>
<reference evidence="4 7" key="2">
    <citation type="submission" date="2019-10" db="EMBL/GenBank/DDBJ databases">
        <title>Prolixibacter strains distinguished by the presence of nitrate reductase genes were adept at nitrate-dependent anaerobic corrosion of metallic iron and carbon steel.</title>
        <authorList>
            <person name="Iino T."/>
            <person name="Shono N."/>
            <person name="Ito K."/>
            <person name="Nakamura R."/>
            <person name="Sueoka K."/>
            <person name="Harayama S."/>
            <person name="Ohkuma M."/>
        </authorList>
    </citation>
    <scope>NUCLEOTIDE SEQUENCE [LARGE SCALE GENOMIC DNA]</scope>
    <source>
        <strain evidence="4 7">MIC1-1</strain>
    </source>
</reference>
<feature type="domain" description="FIMAH" evidence="3">
    <location>
        <begin position="78"/>
        <end position="154"/>
    </location>
</feature>
<dbReference type="Pfam" id="PF09603">
    <property type="entry name" value="Fib_succ_major"/>
    <property type="match status" value="1"/>
</dbReference>
<dbReference type="Proteomes" id="UP000396862">
    <property type="component" value="Unassembled WGS sequence"/>
</dbReference>
<evidence type="ECO:0000313" key="7">
    <source>
        <dbReference type="Proteomes" id="UP000396862"/>
    </source>
</evidence>
<dbReference type="AlphaFoldDB" id="A0A2P8CL83"/>
<proteinExistence type="predicted"/>
<name>A0A2P8CL83_9BACT</name>
<dbReference type="InterPro" id="IPR011871">
    <property type="entry name" value="Fib_succ_major"/>
</dbReference>
<reference evidence="5 6" key="1">
    <citation type="submission" date="2018-03" db="EMBL/GenBank/DDBJ databases">
        <title>Genomic Encyclopedia of Archaeal and Bacterial Type Strains, Phase II (KMG-II): from individual species to whole genera.</title>
        <authorList>
            <person name="Goeker M."/>
        </authorList>
    </citation>
    <scope>NUCLEOTIDE SEQUENCE [LARGE SCALE GENOMIC DNA]</scope>
    <source>
        <strain evidence="5 6">DSM 27267</strain>
    </source>
</reference>
<dbReference type="NCBIfam" id="TIGR02145">
    <property type="entry name" value="Fib_succ_major"/>
    <property type="match status" value="1"/>
</dbReference>
<evidence type="ECO:0000313" key="6">
    <source>
        <dbReference type="Proteomes" id="UP000240621"/>
    </source>
</evidence>
<evidence type="ECO:0000259" key="3">
    <source>
        <dbReference type="Pfam" id="PF22888"/>
    </source>
</evidence>
<comment type="caution">
    <text evidence="5">The sequence shown here is derived from an EMBL/GenBank/DDBJ whole genome shotgun (WGS) entry which is preliminary data.</text>
</comment>
<dbReference type="EMBL" id="BLAU01000001">
    <property type="protein sequence ID" value="GET20339.1"/>
    <property type="molecule type" value="Genomic_DNA"/>
</dbReference>
<keyword evidence="1" id="KW-1133">Transmembrane helix</keyword>